<comment type="caution">
    <text evidence="7">The sequence shown here is derived from an EMBL/GenBank/DDBJ whole genome shotgun (WGS) entry which is preliminary data.</text>
</comment>
<dbReference type="Gene3D" id="3.40.50.150">
    <property type="entry name" value="Vaccinia Virus protein VP39"/>
    <property type="match status" value="1"/>
</dbReference>
<feature type="domain" description="Tetrapyrrole methylase" evidence="6">
    <location>
        <begin position="9"/>
        <end position="195"/>
    </location>
</feature>
<dbReference type="CDD" id="cd02440">
    <property type="entry name" value="AdoMet_MTases"/>
    <property type="match status" value="1"/>
</dbReference>
<keyword evidence="2" id="KW-0169">Cobalamin biosynthesis</keyword>
<keyword evidence="4 7" id="KW-0808">Transferase</keyword>
<dbReference type="PANTHER" id="PTHR43182:SF1">
    <property type="entry name" value="COBALT-PRECORRIN-7 C(5)-METHYLTRANSFERASE"/>
    <property type="match status" value="1"/>
</dbReference>
<dbReference type="UniPathway" id="UPA00148"/>
<dbReference type="InterPro" id="IPR035996">
    <property type="entry name" value="4pyrrol_Methylase_sf"/>
</dbReference>
<dbReference type="GO" id="GO:0032259">
    <property type="term" value="P:methylation"/>
    <property type="evidence" value="ECO:0007669"/>
    <property type="project" value="UniProtKB-KW"/>
</dbReference>
<dbReference type="PANTHER" id="PTHR43182">
    <property type="entry name" value="COBALT-PRECORRIN-6B C(15)-METHYLTRANSFERASE (DECARBOXYLATING)"/>
    <property type="match status" value="1"/>
</dbReference>
<evidence type="ECO:0000313" key="7">
    <source>
        <dbReference type="EMBL" id="RKK03631.1"/>
    </source>
</evidence>
<dbReference type="CDD" id="cd11644">
    <property type="entry name" value="Precorrin-6Y-MT"/>
    <property type="match status" value="1"/>
</dbReference>
<dbReference type="InParanoid" id="A0A3A9JE29"/>
<dbReference type="Proteomes" id="UP000278036">
    <property type="component" value="Unassembled WGS sequence"/>
</dbReference>
<sequence length="404" mass="42278">MSMNSSHWLTILGIGEDGVNGLSAAARGLLRGAEVVYGGRRHLSLAEELIGGEARPWPSPMASAYPDLLACRPRPTVVLASGDPFCFGVGSVLAELVRREEMLCIPAPSAFALACARLGWAAQDCATISFCGRPLEPVRALLQPGARILALSADAATPAALAAMLVRLGFGPTRLHVLEALGGPRERIASTTAAAFALEPAALNMVALDVVAEPGARVLPLSTGLLDNFFEHDGQITKSEIRAVTLAALAPRQGELLWDIGCGSGSVAIEWLLRHPSNRAVGLEPRAERAARALRNALALGTPGLRLEQARAPEGLEGLPPPDAIFIGGGCDAVVLERAWAALKPGGRLVANAVTVETEALLLSSHARLGARLTRIGVERLDAIGNRHGFRPAMTVTQLVAVKP</sequence>
<dbReference type="SUPFAM" id="SSF53335">
    <property type="entry name" value="S-adenosyl-L-methionine-dependent methyltransferases"/>
    <property type="match status" value="1"/>
</dbReference>
<evidence type="ECO:0000313" key="9">
    <source>
        <dbReference type="Proteomes" id="UP000274097"/>
    </source>
</evidence>
<dbReference type="RefSeq" id="WP_120638853.1">
    <property type="nucleotide sequence ID" value="NZ_RAQU01000077.1"/>
</dbReference>
<dbReference type="Pfam" id="PF01135">
    <property type="entry name" value="PCMT"/>
    <property type="match status" value="1"/>
</dbReference>
<accession>A0A3A9JE29</accession>
<reference evidence="7 10" key="1">
    <citation type="submission" date="2018-09" db="EMBL/GenBank/DDBJ databases">
        <title>Roseomonas sp. nov., isolated from feces of Tibetan antelopes in the Qinghai-Tibet plateau, China.</title>
        <authorList>
            <person name="Tian Z."/>
        </authorList>
    </citation>
    <scope>NUCLEOTIDE SEQUENCE [LARGE SCALE GENOMIC DNA]</scope>
    <source>
        <strain evidence="8 9">Z23</strain>
        <strain evidence="7 10">Z24</strain>
    </source>
</reference>
<keyword evidence="5" id="KW-0949">S-adenosyl-L-methionine</keyword>
<dbReference type="InterPro" id="IPR050714">
    <property type="entry name" value="Cobalamin_biosynth_MTase"/>
</dbReference>
<proteinExistence type="predicted"/>
<dbReference type="InterPro" id="IPR006365">
    <property type="entry name" value="Cbl_synth_CobL"/>
</dbReference>
<dbReference type="Pfam" id="PF00590">
    <property type="entry name" value="TP_methylase"/>
    <property type="match status" value="1"/>
</dbReference>
<dbReference type="NCBIfam" id="TIGR02469">
    <property type="entry name" value="CbiT"/>
    <property type="match status" value="1"/>
</dbReference>
<dbReference type="Proteomes" id="UP000274097">
    <property type="component" value="Unassembled WGS sequence"/>
</dbReference>
<evidence type="ECO:0000256" key="2">
    <source>
        <dbReference type="ARBA" id="ARBA00022573"/>
    </source>
</evidence>
<dbReference type="GO" id="GO:0008276">
    <property type="term" value="F:protein methyltransferase activity"/>
    <property type="evidence" value="ECO:0007669"/>
    <property type="project" value="InterPro"/>
</dbReference>
<dbReference type="Gene3D" id="3.40.1010.10">
    <property type="entry name" value="Cobalt-precorrin-4 Transmethylase, Domain 1"/>
    <property type="match status" value="1"/>
</dbReference>
<evidence type="ECO:0000256" key="5">
    <source>
        <dbReference type="ARBA" id="ARBA00022691"/>
    </source>
</evidence>
<evidence type="ECO:0000313" key="10">
    <source>
        <dbReference type="Proteomes" id="UP000278036"/>
    </source>
</evidence>
<evidence type="ECO:0000313" key="8">
    <source>
        <dbReference type="EMBL" id="RMI27158.1"/>
    </source>
</evidence>
<dbReference type="InterPro" id="IPR014777">
    <property type="entry name" value="4pyrrole_Mease_sub1"/>
</dbReference>
<name>A0A3A9JE29_9PROT</name>
<organism evidence="7 10">
    <name type="scientific">Teichococcus wenyumeiae</name>
    <dbReference type="NCBI Taxonomy" id="2478470"/>
    <lineage>
        <taxon>Bacteria</taxon>
        <taxon>Pseudomonadati</taxon>
        <taxon>Pseudomonadota</taxon>
        <taxon>Alphaproteobacteria</taxon>
        <taxon>Acetobacterales</taxon>
        <taxon>Roseomonadaceae</taxon>
        <taxon>Roseomonas</taxon>
    </lineage>
</organism>
<dbReference type="AlphaFoldDB" id="A0A3A9JE29"/>
<gene>
    <name evidence="7" type="primary">cbiE</name>
    <name evidence="7" type="ORF">D6Z83_13670</name>
    <name evidence="8" type="ORF">EBE87_01950</name>
</gene>
<dbReference type="InterPro" id="IPR012818">
    <property type="entry name" value="CbiE"/>
</dbReference>
<evidence type="ECO:0000259" key="6">
    <source>
        <dbReference type="Pfam" id="PF00590"/>
    </source>
</evidence>
<dbReference type="GO" id="GO:0009236">
    <property type="term" value="P:cobalamin biosynthetic process"/>
    <property type="evidence" value="ECO:0007669"/>
    <property type="project" value="UniProtKB-UniPathway"/>
</dbReference>
<dbReference type="SUPFAM" id="SSF53790">
    <property type="entry name" value="Tetrapyrrole methylase"/>
    <property type="match status" value="1"/>
</dbReference>
<comment type="pathway">
    <text evidence="1">Cofactor biosynthesis; adenosylcobalamin biosynthesis.</text>
</comment>
<dbReference type="PIRSF" id="PIRSF036428">
    <property type="entry name" value="CobL"/>
    <property type="match status" value="1"/>
</dbReference>
<dbReference type="InterPro" id="IPR014008">
    <property type="entry name" value="Cbl_synth_MTase_CbiT"/>
</dbReference>
<evidence type="ECO:0000256" key="3">
    <source>
        <dbReference type="ARBA" id="ARBA00022603"/>
    </source>
</evidence>
<dbReference type="NCBIfam" id="TIGR02467">
    <property type="entry name" value="CbiE"/>
    <property type="match status" value="1"/>
</dbReference>
<dbReference type="InterPro" id="IPR000878">
    <property type="entry name" value="4pyrrol_Mease"/>
</dbReference>
<evidence type="ECO:0000256" key="4">
    <source>
        <dbReference type="ARBA" id="ARBA00022679"/>
    </source>
</evidence>
<protein>
    <submittedName>
        <fullName evidence="7">Precorrin-6y C5,15-methyltransferase (Decarboxylating) subunit CbiE</fullName>
    </submittedName>
</protein>
<dbReference type="InterPro" id="IPR029063">
    <property type="entry name" value="SAM-dependent_MTases_sf"/>
</dbReference>
<evidence type="ECO:0000256" key="1">
    <source>
        <dbReference type="ARBA" id="ARBA00004953"/>
    </source>
</evidence>
<keyword evidence="9" id="KW-1185">Reference proteome</keyword>
<keyword evidence="3 7" id="KW-0489">Methyltransferase</keyword>
<dbReference type="EMBL" id="RFLX01000001">
    <property type="protein sequence ID" value="RMI27158.1"/>
    <property type="molecule type" value="Genomic_DNA"/>
</dbReference>
<dbReference type="EMBL" id="RAQU01000077">
    <property type="protein sequence ID" value="RKK03631.1"/>
    <property type="molecule type" value="Genomic_DNA"/>
</dbReference>
<dbReference type="OrthoDB" id="9787825at2"/>